<organism evidence="13 14">
    <name type="scientific">Candidatus Eisenbergiella merdavium</name>
    <dbReference type="NCBI Taxonomy" id="2838551"/>
    <lineage>
        <taxon>Bacteria</taxon>
        <taxon>Bacillati</taxon>
        <taxon>Bacillota</taxon>
        <taxon>Clostridia</taxon>
        <taxon>Lachnospirales</taxon>
        <taxon>Lachnospiraceae</taxon>
        <taxon>Eisenbergiella</taxon>
    </lineage>
</organism>
<evidence type="ECO:0000256" key="10">
    <source>
        <dbReference type="PROSITE-ProRule" id="PRU00169"/>
    </source>
</evidence>
<dbReference type="GO" id="GO:0000160">
    <property type="term" value="P:phosphorelay signal transduction system"/>
    <property type="evidence" value="ECO:0007669"/>
    <property type="project" value="UniProtKB-KW"/>
</dbReference>
<dbReference type="CDD" id="cd17536">
    <property type="entry name" value="REC_YesN-like"/>
    <property type="match status" value="1"/>
</dbReference>
<dbReference type="Gene3D" id="1.10.10.60">
    <property type="entry name" value="Homeodomain-like"/>
    <property type="match status" value="2"/>
</dbReference>
<dbReference type="SMART" id="SM00448">
    <property type="entry name" value="REC"/>
    <property type="match status" value="1"/>
</dbReference>
<dbReference type="Pfam" id="PF12833">
    <property type="entry name" value="HTH_18"/>
    <property type="match status" value="1"/>
</dbReference>
<comment type="caution">
    <text evidence="13">The sequence shown here is derived from an EMBL/GenBank/DDBJ whole genome shotgun (WGS) entry which is preliminary data.</text>
</comment>
<dbReference type="InterPro" id="IPR009057">
    <property type="entry name" value="Homeodomain-like_sf"/>
</dbReference>
<comment type="function">
    <text evidence="9">May play the central regulatory role in sporulation. It may be an element of the effector pathway responsible for the activation of sporulation genes in response to nutritional stress. Spo0A may act in concert with spo0H (a sigma factor) to control the expression of some genes that are critical to the sporulation process.</text>
</comment>
<dbReference type="PRINTS" id="PR00032">
    <property type="entry name" value="HTHARAC"/>
</dbReference>
<dbReference type="SMART" id="SM00342">
    <property type="entry name" value="HTH_ARAC"/>
    <property type="match status" value="1"/>
</dbReference>
<evidence type="ECO:0000256" key="2">
    <source>
        <dbReference type="ARBA" id="ARBA00018672"/>
    </source>
</evidence>
<keyword evidence="7" id="KW-0238">DNA-binding</keyword>
<evidence type="ECO:0000256" key="6">
    <source>
        <dbReference type="ARBA" id="ARBA00023015"/>
    </source>
</evidence>
<dbReference type="GO" id="GO:0043565">
    <property type="term" value="F:sequence-specific DNA binding"/>
    <property type="evidence" value="ECO:0007669"/>
    <property type="project" value="InterPro"/>
</dbReference>
<evidence type="ECO:0000256" key="5">
    <source>
        <dbReference type="ARBA" id="ARBA00023012"/>
    </source>
</evidence>
<accession>A0A9D2NGJ2</accession>
<dbReference type="PANTHER" id="PTHR42713">
    <property type="entry name" value="HISTIDINE KINASE-RELATED"/>
    <property type="match status" value="1"/>
</dbReference>
<feature type="domain" description="Response regulatory" evidence="12">
    <location>
        <begin position="2"/>
        <end position="119"/>
    </location>
</feature>
<dbReference type="InterPro" id="IPR018062">
    <property type="entry name" value="HTH_AraC-typ_CS"/>
</dbReference>
<evidence type="ECO:0000259" key="12">
    <source>
        <dbReference type="PROSITE" id="PS50110"/>
    </source>
</evidence>
<keyword evidence="8" id="KW-0804">Transcription</keyword>
<feature type="domain" description="HTH araC/xylS-type" evidence="11">
    <location>
        <begin position="404"/>
        <end position="503"/>
    </location>
</feature>
<dbReference type="InterPro" id="IPR001789">
    <property type="entry name" value="Sig_transdc_resp-reg_receiver"/>
</dbReference>
<dbReference type="InterPro" id="IPR018060">
    <property type="entry name" value="HTH_AraC"/>
</dbReference>
<protein>
    <recommendedName>
        <fullName evidence="2">Stage 0 sporulation protein A homolog</fullName>
    </recommendedName>
</protein>
<dbReference type="SUPFAM" id="SSF52172">
    <property type="entry name" value="CheY-like"/>
    <property type="match status" value="1"/>
</dbReference>
<dbReference type="GO" id="GO:0003700">
    <property type="term" value="F:DNA-binding transcription factor activity"/>
    <property type="evidence" value="ECO:0007669"/>
    <property type="project" value="InterPro"/>
</dbReference>
<dbReference type="SUPFAM" id="SSF46689">
    <property type="entry name" value="Homeodomain-like"/>
    <property type="match status" value="2"/>
</dbReference>
<reference evidence="13" key="1">
    <citation type="journal article" date="2021" name="PeerJ">
        <title>Extensive microbial diversity within the chicken gut microbiome revealed by metagenomics and culture.</title>
        <authorList>
            <person name="Gilroy R."/>
            <person name="Ravi A."/>
            <person name="Getino M."/>
            <person name="Pursley I."/>
            <person name="Horton D.L."/>
            <person name="Alikhan N.F."/>
            <person name="Baker D."/>
            <person name="Gharbi K."/>
            <person name="Hall N."/>
            <person name="Watson M."/>
            <person name="Adriaenssens E.M."/>
            <person name="Foster-Nyarko E."/>
            <person name="Jarju S."/>
            <person name="Secka A."/>
            <person name="Antonio M."/>
            <person name="Oren A."/>
            <person name="Chaudhuri R.R."/>
            <person name="La Ragione R."/>
            <person name="Hildebrand F."/>
            <person name="Pallen M.J."/>
        </authorList>
    </citation>
    <scope>NUCLEOTIDE SEQUENCE</scope>
    <source>
        <strain evidence="13">USAMLcec2-132</strain>
    </source>
</reference>
<evidence type="ECO:0000256" key="9">
    <source>
        <dbReference type="ARBA" id="ARBA00024867"/>
    </source>
</evidence>
<dbReference type="GO" id="GO:0005737">
    <property type="term" value="C:cytoplasm"/>
    <property type="evidence" value="ECO:0007669"/>
    <property type="project" value="UniProtKB-SubCell"/>
</dbReference>
<feature type="modified residue" description="4-aspartylphosphate" evidence="10">
    <location>
        <position position="54"/>
    </location>
</feature>
<evidence type="ECO:0000256" key="8">
    <source>
        <dbReference type="ARBA" id="ARBA00023163"/>
    </source>
</evidence>
<evidence type="ECO:0000256" key="7">
    <source>
        <dbReference type="ARBA" id="ARBA00023125"/>
    </source>
</evidence>
<dbReference type="AlphaFoldDB" id="A0A9D2NGJ2"/>
<dbReference type="Gene3D" id="3.40.50.2300">
    <property type="match status" value="1"/>
</dbReference>
<evidence type="ECO:0000256" key="1">
    <source>
        <dbReference type="ARBA" id="ARBA00004496"/>
    </source>
</evidence>
<gene>
    <name evidence="13" type="ORF">H9761_15465</name>
</gene>
<dbReference type="InterPro" id="IPR051552">
    <property type="entry name" value="HptR"/>
</dbReference>
<dbReference type="EMBL" id="DWWS01000054">
    <property type="protein sequence ID" value="HJC25072.1"/>
    <property type="molecule type" value="Genomic_DNA"/>
</dbReference>
<reference evidence="13" key="2">
    <citation type="submission" date="2021-04" db="EMBL/GenBank/DDBJ databases">
        <authorList>
            <person name="Gilroy R."/>
        </authorList>
    </citation>
    <scope>NUCLEOTIDE SEQUENCE</scope>
    <source>
        <strain evidence="13">USAMLcec2-132</strain>
    </source>
</reference>
<dbReference type="PANTHER" id="PTHR42713:SF3">
    <property type="entry name" value="TRANSCRIPTIONAL REGULATORY PROTEIN HPTR"/>
    <property type="match status" value="1"/>
</dbReference>
<keyword evidence="5" id="KW-0902">Two-component regulatory system</keyword>
<evidence type="ECO:0000313" key="14">
    <source>
        <dbReference type="Proteomes" id="UP000823891"/>
    </source>
</evidence>
<dbReference type="Proteomes" id="UP000823891">
    <property type="component" value="Unassembled WGS sequence"/>
</dbReference>
<dbReference type="InterPro" id="IPR020449">
    <property type="entry name" value="Tscrpt_reg_AraC-type_HTH"/>
</dbReference>
<evidence type="ECO:0000259" key="11">
    <source>
        <dbReference type="PROSITE" id="PS01124"/>
    </source>
</evidence>
<dbReference type="PROSITE" id="PS01124">
    <property type="entry name" value="HTH_ARAC_FAMILY_2"/>
    <property type="match status" value="1"/>
</dbReference>
<evidence type="ECO:0000256" key="4">
    <source>
        <dbReference type="ARBA" id="ARBA00022553"/>
    </source>
</evidence>
<dbReference type="Pfam" id="PF00072">
    <property type="entry name" value="Response_reg"/>
    <property type="match status" value="1"/>
</dbReference>
<dbReference type="PROSITE" id="PS50110">
    <property type="entry name" value="RESPONSE_REGULATORY"/>
    <property type="match status" value="1"/>
</dbReference>
<dbReference type="Pfam" id="PF17853">
    <property type="entry name" value="GGDEF_2"/>
    <property type="match status" value="1"/>
</dbReference>
<proteinExistence type="predicted"/>
<evidence type="ECO:0000256" key="3">
    <source>
        <dbReference type="ARBA" id="ARBA00022490"/>
    </source>
</evidence>
<sequence length="508" mass="58717">MKILIADDEDYTREGLIESIPWQEYGIDEIMQAVNGAEALKIAGWFRPDIVLTDIRMPQMDGIAFADRLMRENPDSRIIFMSGYMEIEYLKSAIRLSAVDYIEKPIDLEVVQEALNKAAAEIRTLQRSREAAQTGRQLQQQKLFRLLTSKEPDRMTVEKLAAETGFPLHAHHYVCLILLPGNGEERPEKLAEGLQEKLADCLSCRLIGFSPEKDRVELLAAFPEKEQYRLSSAFRRILELFDGCRLGAGMEVRDYKAVYNSYRTACAAINCAFYQDDRRLFQIDEGILQHSVVDPGIYGEFLHVLSERPDGLCEWFENLFTQLRDKRYYKKEQVYSLMTSLMTAVYRRFPELYGVCPQILKEEQIQPYLLELKNLTELSGFVRPLMTHLESRRREQSGHNRVIRGVQDYIARHYSDASLSVTTIAEQFRLSPAYLNVLFRQELKVTLKQYLSAYRLDMAKRLLDQGYDRVAEIAEQCGYANANYFAKVFRDATGMSPLEYRKENEGGK</sequence>
<evidence type="ECO:0000313" key="13">
    <source>
        <dbReference type="EMBL" id="HJC25072.1"/>
    </source>
</evidence>
<keyword evidence="3" id="KW-0963">Cytoplasm</keyword>
<dbReference type="InterPro" id="IPR011006">
    <property type="entry name" value="CheY-like_superfamily"/>
</dbReference>
<keyword evidence="6" id="KW-0805">Transcription regulation</keyword>
<dbReference type="PROSITE" id="PS00041">
    <property type="entry name" value="HTH_ARAC_FAMILY_1"/>
    <property type="match status" value="1"/>
</dbReference>
<name>A0A9D2NGJ2_9FIRM</name>
<keyword evidence="4 10" id="KW-0597">Phosphoprotein</keyword>
<dbReference type="InterPro" id="IPR041522">
    <property type="entry name" value="CdaR_GGDEF"/>
</dbReference>
<comment type="subcellular location">
    <subcellularLocation>
        <location evidence="1">Cytoplasm</location>
    </subcellularLocation>
</comment>